<evidence type="ECO:0000313" key="2">
    <source>
        <dbReference type="Proteomes" id="UP000503088"/>
    </source>
</evidence>
<sequence length="377" mass="44576">MNLADLLTYADIDHLKRMADHYGCGRDMHSKNGLISSLLHHMGRSSRFKGEMDVLDPKEFRFLQQLCLDSRHVFSWEELMGKGRAALGDDQGHPRRLVTVGFKKGWLFPGISHRDKSLFQVPRDLRQRFLKALSDRYTGSGSLLEPVVCRNEEGILEEDLLQFLLFLSQNDVHLTSEGGIYRQQQRQILKKLHVLEEPVDRKGWRFGFGRRYHQYPDRFSLLYDYAYYKGYLWEDEVFSQLRLTETGAKVLQEGRIKEIREIYRFWLRLYKKPIPHLTVVCKWVNLLCQDRWEKADLIEEAVQGWLQPYYYETESDIFFRITKMMLHLGLVQIGKDSEGCRLLQMNRIGHRLVSGEDTFSQKDLESRYLEAKWGKNN</sequence>
<reference evidence="1 2" key="1">
    <citation type="submission" date="2020-01" db="EMBL/GenBank/DDBJ databases">
        <authorList>
            <person name="Gulvik C.A."/>
            <person name="Batra D.G."/>
        </authorList>
    </citation>
    <scope>NUCLEOTIDE SEQUENCE [LARGE SCALE GENOMIC DNA]</scope>
    <source>
        <strain evidence="1 2">W9323</strain>
    </source>
</reference>
<evidence type="ECO:0008006" key="3">
    <source>
        <dbReference type="Google" id="ProtNLM"/>
    </source>
</evidence>
<dbReference type="RefSeq" id="WP_173221951.1">
    <property type="nucleotide sequence ID" value="NZ_CP048104.1"/>
</dbReference>
<evidence type="ECO:0000313" key="1">
    <source>
        <dbReference type="EMBL" id="QKG84343.1"/>
    </source>
</evidence>
<dbReference type="AlphaFoldDB" id="A0A7D3Y1P5"/>
<dbReference type="EMBL" id="CP048104">
    <property type="protein sequence ID" value="QKG84343.1"/>
    <property type="molecule type" value="Genomic_DNA"/>
</dbReference>
<dbReference type="KEGG" id="kpul:GXN76_07540"/>
<proteinExistence type="predicted"/>
<dbReference type="Proteomes" id="UP000503088">
    <property type="component" value="Chromosome"/>
</dbReference>
<accession>A0A7D3Y1P5</accession>
<name>A0A7D3Y1P5_9BACL</name>
<protein>
    <recommendedName>
        <fullName evidence="3">Helicase XPB/Ssl2 N-terminal domain-containing protein</fullName>
    </recommendedName>
</protein>
<gene>
    <name evidence="1" type="ORF">GXN76_07540</name>
</gene>
<keyword evidence="2" id="KW-1185">Reference proteome</keyword>
<organism evidence="1 2">
    <name type="scientific">Kroppenstedtia pulmonis</name>
    <dbReference type="NCBI Taxonomy" id="1380685"/>
    <lineage>
        <taxon>Bacteria</taxon>
        <taxon>Bacillati</taxon>
        <taxon>Bacillota</taxon>
        <taxon>Bacilli</taxon>
        <taxon>Bacillales</taxon>
        <taxon>Thermoactinomycetaceae</taxon>
        <taxon>Kroppenstedtia</taxon>
    </lineage>
</organism>